<dbReference type="EMBL" id="AZEU01000131">
    <property type="protein sequence ID" value="KRL45276.1"/>
    <property type="molecule type" value="Genomic_DNA"/>
</dbReference>
<sequence>MTISIREATIADIQAILPLVDGYYASSPVPHVPDHEKLIQRLTTLIQPDNHFGGLLVADRDGELAGFAFLYYRFDKRALTPVVDLNDLYVDPNARRLGIARQLMTATFEWAKQHGANQVTWMTRTTNINAQHLYDQVGERESGWLHYGHKL</sequence>
<dbReference type="InterPro" id="IPR050832">
    <property type="entry name" value="Bact_Acetyltransf"/>
</dbReference>
<evidence type="ECO:0000259" key="3">
    <source>
        <dbReference type="PROSITE" id="PS51186"/>
    </source>
</evidence>
<dbReference type="CDD" id="cd04301">
    <property type="entry name" value="NAT_SF"/>
    <property type="match status" value="1"/>
</dbReference>
<dbReference type="Pfam" id="PF00583">
    <property type="entry name" value="Acetyltransf_1"/>
    <property type="match status" value="1"/>
</dbReference>
<keyword evidence="1 4" id="KW-0808">Transferase</keyword>
<dbReference type="Gene3D" id="3.40.630.30">
    <property type="match status" value="1"/>
</dbReference>
<dbReference type="AlphaFoldDB" id="A0A0R1QL06"/>
<dbReference type="InterPro" id="IPR016181">
    <property type="entry name" value="Acyl_CoA_acyltransferase"/>
</dbReference>
<dbReference type="GO" id="GO:0016747">
    <property type="term" value="F:acyltransferase activity, transferring groups other than amino-acyl groups"/>
    <property type="evidence" value="ECO:0007669"/>
    <property type="project" value="InterPro"/>
</dbReference>
<evidence type="ECO:0000313" key="4">
    <source>
        <dbReference type="EMBL" id="KRL45276.1"/>
    </source>
</evidence>
<dbReference type="PANTHER" id="PTHR43877">
    <property type="entry name" value="AMINOALKYLPHOSPHONATE N-ACETYLTRANSFERASE-RELATED-RELATED"/>
    <property type="match status" value="1"/>
</dbReference>
<keyword evidence="5" id="KW-1185">Reference proteome</keyword>
<dbReference type="InterPro" id="IPR000182">
    <property type="entry name" value="GNAT_dom"/>
</dbReference>
<name>A0A0R1QL06_9LACO</name>
<evidence type="ECO:0000313" key="5">
    <source>
        <dbReference type="Proteomes" id="UP000051790"/>
    </source>
</evidence>
<feature type="domain" description="N-acetyltransferase" evidence="3">
    <location>
        <begin position="3"/>
        <end position="151"/>
    </location>
</feature>
<comment type="caution">
    <text evidence="4">The sequence shown here is derived from an EMBL/GenBank/DDBJ whole genome shotgun (WGS) entry which is preliminary data.</text>
</comment>
<keyword evidence="2" id="KW-0012">Acyltransferase</keyword>
<accession>A0A0R1QL06</accession>
<dbReference type="RefSeq" id="WP_225436150.1">
    <property type="nucleotide sequence ID" value="NZ_AZEU01000131.1"/>
</dbReference>
<dbReference type="PATRIC" id="fig|1423769.4.peg.802"/>
<reference evidence="4 5" key="1">
    <citation type="journal article" date="2015" name="Genome Announc.">
        <title>Expanding the biotechnology potential of lactobacilli through comparative genomics of 213 strains and associated genera.</title>
        <authorList>
            <person name="Sun Z."/>
            <person name="Harris H.M."/>
            <person name="McCann A."/>
            <person name="Guo C."/>
            <person name="Argimon S."/>
            <person name="Zhang W."/>
            <person name="Yang X."/>
            <person name="Jeffery I.B."/>
            <person name="Cooney J.C."/>
            <person name="Kagawa T.F."/>
            <person name="Liu W."/>
            <person name="Song Y."/>
            <person name="Salvetti E."/>
            <person name="Wrobel A."/>
            <person name="Rasinkangas P."/>
            <person name="Parkhill J."/>
            <person name="Rea M.C."/>
            <person name="O'Sullivan O."/>
            <person name="Ritari J."/>
            <person name="Douillard F.P."/>
            <person name="Paul Ross R."/>
            <person name="Yang R."/>
            <person name="Briner A.E."/>
            <person name="Felis G.E."/>
            <person name="de Vos W.M."/>
            <person name="Barrangou R."/>
            <person name="Klaenhammer T.R."/>
            <person name="Caufield P.W."/>
            <person name="Cui Y."/>
            <person name="Zhang H."/>
            <person name="O'Toole P.W."/>
        </authorList>
    </citation>
    <scope>NUCLEOTIDE SEQUENCE [LARGE SCALE GENOMIC DNA]</scope>
    <source>
        <strain evidence="4 5">DSM 13343</strain>
    </source>
</reference>
<dbReference type="SUPFAM" id="SSF55729">
    <property type="entry name" value="Acyl-CoA N-acyltransferases (Nat)"/>
    <property type="match status" value="1"/>
</dbReference>
<evidence type="ECO:0000256" key="2">
    <source>
        <dbReference type="ARBA" id="ARBA00023315"/>
    </source>
</evidence>
<protein>
    <submittedName>
        <fullName evidence="4">Acetyltransferase</fullName>
    </submittedName>
</protein>
<organism evidence="4 5">
    <name type="scientific">Lacticaseibacillus manihotivorans DSM 13343 = JCM 12514</name>
    <dbReference type="NCBI Taxonomy" id="1423769"/>
    <lineage>
        <taxon>Bacteria</taxon>
        <taxon>Bacillati</taxon>
        <taxon>Bacillota</taxon>
        <taxon>Bacilli</taxon>
        <taxon>Lactobacillales</taxon>
        <taxon>Lactobacillaceae</taxon>
        <taxon>Lacticaseibacillus</taxon>
    </lineage>
</organism>
<dbReference type="PANTHER" id="PTHR43877:SF2">
    <property type="entry name" value="AMINOALKYLPHOSPHONATE N-ACETYLTRANSFERASE-RELATED"/>
    <property type="match status" value="1"/>
</dbReference>
<dbReference type="PROSITE" id="PS51186">
    <property type="entry name" value="GNAT"/>
    <property type="match status" value="1"/>
</dbReference>
<gene>
    <name evidence="4" type="ORF">FD01_GL000752</name>
</gene>
<proteinExistence type="predicted"/>
<evidence type="ECO:0000256" key="1">
    <source>
        <dbReference type="ARBA" id="ARBA00022679"/>
    </source>
</evidence>
<dbReference type="Proteomes" id="UP000051790">
    <property type="component" value="Unassembled WGS sequence"/>
</dbReference>